<keyword evidence="2" id="KW-1185">Reference proteome</keyword>
<dbReference type="VEuPathDB" id="AmoebaDB:DICPUDRAFT_23821"/>
<sequence length="66" mass="7783">NNSNSFLIQPKWKTSCLNQRCMLCVNGTPRCLCMNHPSWTLILRVVFFSLSQLYPDKEFFNLKKEV</sequence>
<dbReference type="Proteomes" id="UP000001064">
    <property type="component" value="Unassembled WGS sequence"/>
</dbReference>
<dbReference type="KEGG" id="dpp:DICPUDRAFT_23821"/>
<dbReference type="FunCoup" id="F0ZC89">
    <property type="interactions" value="937"/>
</dbReference>
<feature type="non-terminal residue" evidence="1">
    <location>
        <position position="66"/>
    </location>
</feature>
<dbReference type="AlphaFoldDB" id="F0ZC89"/>
<dbReference type="EMBL" id="GL870976">
    <property type="protein sequence ID" value="EGC38479.1"/>
    <property type="molecule type" value="Genomic_DNA"/>
</dbReference>
<protein>
    <submittedName>
        <fullName evidence="1">Uncharacterized protein</fullName>
    </submittedName>
</protein>
<proteinExistence type="predicted"/>
<organism evidence="1 2">
    <name type="scientific">Dictyostelium purpureum</name>
    <name type="common">Slime mold</name>
    <dbReference type="NCBI Taxonomy" id="5786"/>
    <lineage>
        <taxon>Eukaryota</taxon>
        <taxon>Amoebozoa</taxon>
        <taxon>Evosea</taxon>
        <taxon>Eumycetozoa</taxon>
        <taxon>Dictyostelia</taxon>
        <taxon>Dictyosteliales</taxon>
        <taxon>Dictyosteliaceae</taxon>
        <taxon>Dictyostelium</taxon>
    </lineage>
</organism>
<feature type="non-terminal residue" evidence="1">
    <location>
        <position position="1"/>
    </location>
</feature>
<reference evidence="2" key="1">
    <citation type="journal article" date="2011" name="Genome Biol.">
        <title>Comparative genomics of the social amoebae Dictyostelium discoideum and Dictyostelium purpureum.</title>
        <authorList>
            <consortium name="US DOE Joint Genome Institute (JGI-PGF)"/>
            <person name="Sucgang R."/>
            <person name="Kuo A."/>
            <person name="Tian X."/>
            <person name="Salerno W."/>
            <person name="Parikh A."/>
            <person name="Feasley C.L."/>
            <person name="Dalin E."/>
            <person name="Tu H."/>
            <person name="Huang E."/>
            <person name="Barry K."/>
            <person name="Lindquist E."/>
            <person name="Shapiro H."/>
            <person name="Bruce D."/>
            <person name="Schmutz J."/>
            <person name="Salamov A."/>
            <person name="Fey P."/>
            <person name="Gaudet P."/>
            <person name="Anjard C."/>
            <person name="Babu M.M."/>
            <person name="Basu S."/>
            <person name="Bushmanova Y."/>
            <person name="van der Wel H."/>
            <person name="Katoh-Kurasawa M."/>
            <person name="Dinh C."/>
            <person name="Coutinho P.M."/>
            <person name="Saito T."/>
            <person name="Elias M."/>
            <person name="Schaap P."/>
            <person name="Kay R.R."/>
            <person name="Henrissat B."/>
            <person name="Eichinger L."/>
            <person name="Rivero F."/>
            <person name="Putnam N.H."/>
            <person name="West C.M."/>
            <person name="Loomis W.F."/>
            <person name="Chisholm R.L."/>
            <person name="Shaulsky G."/>
            <person name="Strassmann J.E."/>
            <person name="Queller D.C."/>
            <person name="Kuspa A."/>
            <person name="Grigoriev I.V."/>
        </authorList>
    </citation>
    <scope>NUCLEOTIDE SEQUENCE [LARGE SCALE GENOMIC DNA]</scope>
    <source>
        <strain evidence="2">QSDP1</strain>
    </source>
</reference>
<dbReference type="RefSeq" id="XP_003285037.1">
    <property type="nucleotide sequence ID" value="XM_003284989.1"/>
</dbReference>
<name>F0ZC89_DICPU</name>
<gene>
    <name evidence="1" type="ORF">DICPUDRAFT_23821</name>
</gene>
<dbReference type="OrthoDB" id="20747at2759"/>
<evidence type="ECO:0000313" key="1">
    <source>
        <dbReference type="EMBL" id="EGC38479.1"/>
    </source>
</evidence>
<accession>F0ZC89</accession>
<dbReference type="GeneID" id="10502079"/>
<evidence type="ECO:0000313" key="2">
    <source>
        <dbReference type="Proteomes" id="UP000001064"/>
    </source>
</evidence>
<dbReference type="InParanoid" id="F0ZC89"/>